<dbReference type="RefSeq" id="WP_104605505.1">
    <property type="nucleotide sequence ID" value="NZ_CP082218.1"/>
</dbReference>
<evidence type="ECO:0000313" key="2">
    <source>
        <dbReference type="Proteomes" id="UP000239561"/>
    </source>
</evidence>
<sequence length="203" mass="21639">MSAVFTKRSAPRPARYSNGASESELLLTDPDINSMADAVVDADADDFDWVGSVPGRPSPYRTTWNLVYAARKPDGKGGFEVACGEGGDGTIKLNGQFQEIGAASTPHGQLRKPPVCHVIPWVLLSVALDEHAQLAKKVLKSEFKRFVCWGEVGNLRTGHNGCNAGGSKVTVLTATSSQKGQASLFVTGCVTSYEGLYGSRFET</sequence>
<reference evidence="1 2" key="1">
    <citation type="submission" date="2016-08" db="EMBL/GenBank/DDBJ databases">
        <authorList>
            <person name="Seilhamer J.J."/>
        </authorList>
    </citation>
    <scope>NUCLEOTIDE SEQUENCE [LARGE SCALE GENOMIC DNA]</scope>
    <source>
        <strain evidence="1 2">CFBP2542</strain>
    </source>
</reference>
<dbReference type="Proteomes" id="UP000239561">
    <property type="component" value="Unassembled WGS sequence"/>
</dbReference>
<proteinExistence type="predicted"/>
<name>A0A2S7DD21_9XANT</name>
<organism evidence="1 2">
    <name type="scientific">Xanthomonas cucurbitae</name>
    <dbReference type="NCBI Taxonomy" id="56453"/>
    <lineage>
        <taxon>Bacteria</taxon>
        <taxon>Pseudomonadati</taxon>
        <taxon>Pseudomonadota</taxon>
        <taxon>Gammaproteobacteria</taxon>
        <taxon>Lysobacterales</taxon>
        <taxon>Lysobacteraceae</taxon>
        <taxon>Xanthomonas</taxon>
    </lineage>
</organism>
<comment type="caution">
    <text evidence="1">The sequence shown here is derived from an EMBL/GenBank/DDBJ whole genome shotgun (WGS) entry which is preliminary data.</text>
</comment>
<gene>
    <name evidence="1" type="ORF">XcuCFBP2542_17910</name>
</gene>
<evidence type="ECO:0000313" key="1">
    <source>
        <dbReference type="EMBL" id="PPU71726.1"/>
    </source>
</evidence>
<dbReference type="AlphaFoldDB" id="A0A2S7DD21"/>
<accession>A0A2S7DD21</accession>
<dbReference type="EMBL" id="MDED01000060">
    <property type="protein sequence ID" value="PPU71726.1"/>
    <property type="molecule type" value="Genomic_DNA"/>
</dbReference>
<protein>
    <submittedName>
        <fullName evidence="1">Uncharacterized protein</fullName>
    </submittedName>
</protein>